<dbReference type="EMBL" id="JAAAHY010002364">
    <property type="protein sequence ID" value="KAF9944652.1"/>
    <property type="molecule type" value="Genomic_DNA"/>
</dbReference>
<dbReference type="Proteomes" id="UP000738359">
    <property type="component" value="Unassembled WGS sequence"/>
</dbReference>
<sequence length="281" mass="30897">MAQQSEIRLKQRQGAQQCFTEAAALTPALNRQLEGDDDTAKSNASDDDKAQFRHLVFNDSGDSEYHLENEKDQDTTVSTLGGFGKPPETLNWIVGPGDASSRLRTLKLWRIEDVNISQNLADRHSEVMLALEKLEDPDILAGHAIAIAEAKAPNRSLVGYNEDRRKLFDEMKLAVDGLLSSGIEASVVGLLISGQRVEVLAMGLRFEACYVVLEIGEFDLVTSRYQFGNLLTAAQPLMTARLMISEALEKLRKLSSSSATPINAELKRGTYHTTPLKVPAL</sequence>
<organism evidence="1 2">
    <name type="scientific">Mortierella alpina</name>
    <name type="common">Oleaginous fungus</name>
    <name type="synonym">Mortierella renispora</name>
    <dbReference type="NCBI Taxonomy" id="64518"/>
    <lineage>
        <taxon>Eukaryota</taxon>
        <taxon>Fungi</taxon>
        <taxon>Fungi incertae sedis</taxon>
        <taxon>Mucoromycota</taxon>
        <taxon>Mortierellomycotina</taxon>
        <taxon>Mortierellomycetes</taxon>
        <taxon>Mortierellales</taxon>
        <taxon>Mortierellaceae</taxon>
        <taxon>Mortierella</taxon>
    </lineage>
</organism>
<reference evidence="1" key="1">
    <citation type="journal article" date="2020" name="Fungal Divers.">
        <title>Resolving the Mortierellaceae phylogeny through synthesis of multi-gene phylogenetics and phylogenomics.</title>
        <authorList>
            <person name="Vandepol N."/>
            <person name="Liber J."/>
            <person name="Desiro A."/>
            <person name="Na H."/>
            <person name="Kennedy M."/>
            <person name="Barry K."/>
            <person name="Grigoriev I.V."/>
            <person name="Miller A.N."/>
            <person name="O'Donnell K."/>
            <person name="Stajich J.E."/>
            <person name="Bonito G."/>
        </authorList>
    </citation>
    <scope>NUCLEOTIDE SEQUENCE</scope>
    <source>
        <strain evidence="1">CK1249</strain>
    </source>
</reference>
<evidence type="ECO:0000313" key="1">
    <source>
        <dbReference type="EMBL" id="KAF9944652.1"/>
    </source>
</evidence>
<dbReference type="AlphaFoldDB" id="A0A9P6IQS0"/>
<gene>
    <name evidence="1" type="ORF">BGZ70_004455</name>
</gene>
<protein>
    <submittedName>
        <fullName evidence="1">Uncharacterized protein</fullName>
    </submittedName>
</protein>
<proteinExistence type="predicted"/>
<accession>A0A9P6IQS0</accession>
<comment type="caution">
    <text evidence="1">The sequence shown here is derived from an EMBL/GenBank/DDBJ whole genome shotgun (WGS) entry which is preliminary data.</text>
</comment>
<evidence type="ECO:0000313" key="2">
    <source>
        <dbReference type="Proteomes" id="UP000738359"/>
    </source>
</evidence>
<name>A0A9P6IQS0_MORAP</name>
<dbReference type="OrthoDB" id="2439449at2759"/>
<keyword evidence="2" id="KW-1185">Reference proteome</keyword>